<gene>
    <name evidence="2" type="ORF">BES34_010875</name>
</gene>
<keyword evidence="1" id="KW-0732">Signal</keyword>
<feature type="chain" id="PRO_5046365362" evidence="1">
    <location>
        <begin position="22"/>
        <end position="368"/>
    </location>
</feature>
<comment type="caution">
    <text evidence="2">The sequence shown here is derived from an EMBL/GenBank/DDBJ whole genome shotgun (WGS) entry which is preliminary data.</text>
</comment>
<accession>A0ABX4YIF7</accession>
<dbReference type="GO" id="GO:0016787">
    <property type="term" value="F:hydrolase activity"/>
    <property type="evidence" value="ECO:0007669"/>
    <property type="project" value="UniProtKB-KW"/>
</dbReference>
<sequence length="368" mass="40767">MKFRFFFVLILLPLFATCVQHGKKMSDTEMIQDVLLVLSYPYLLNNCAITGISPQGPVAQITGGYGARGTHQVAVAPLQNPIADRRVCVYYPADQSSPAPVLFLFHGFSSPSAEPYYPLIDFYVSKGYVVVFPIYFSDTRPPTQNYDIMWAGLKFAVDTFPSKIDTRKVGFMGHSYGGGATPYMAHKGLFEKSWGSLGSFMYLAAPWYSFSTTNANLADFTNATKMIVQVYEEDQTNDHRMGIDIFTNVTSIASTERSYQIIHTDSYGGYTLKSDHYVPIKDTILGIGALNGYDFYGVWRQLDALTDYAFNGTAAGANTALGSGSGNFSMGTYPDGSAVKRMDFTRSPVPLQAESYYSQQWSNPQNPR</sequence>
<proteinExistence type="predicted"/>
<keyword evidence="3" id="KW-1185">Reference proteome</keyword>
<evidence type="ECO:0000313" key="2">
    <source>
        <dbReference type="EMBL" id="PNV75056.1"/>
    </source>
</evidence>
<dbReference type="InterPro" id="IPR029058">
    <property type="entry name" value="AB_hydrolase_fold"/>
</dbReference>
<evidence type="ECO:0000313" key="3">
    <source>
        <dbReference type="Proteomes" id="UP000094669"/>
    </source>
</evidence>
<dbReference type="PANTHER" id="PTHR33428">
    <property type="entry name" value="CHLOROPHYLLASE-2, CHLOROPLASTIC"/>
    <property type="match status" value="1"/>
</dbReference>
<protein>
    <submittedName>
        <fullName evidence="2">Alpha/beta hydrolase</fullName>
    </submittedName>
</protein>
<name>A0ABX4YIF7_9LEPT</name>
<dbReference type="Gene3D" id="3.40.50.1820">
    <property type="entry name" value="alpha/beta hydrolase"/>
    <property type="match status" value="1"/>
</dbReference>
<keyword evidence="2" id="KW-0378">Hydrolase</keyword>
<dbReference type="PANTHER" id="PTHR33428:SF14">
    <property type="entry name" value="CARBOXYLESTERASE TYPE B DOMAIN-CONTAINING PROTEIN"/>
    <property type="match status" value="1"/>
</dbReference>
<feature type="signal peptide" evidence="1">
    <location>
        <begin position="1"/>
        <end position="21"/>
    </location>
</feature>
<dbReference type="EMBL" id="MCRM02000009">
    <property type="protein sequence ID" value="PNV75056.1"/>
    <property type="molecule type" value="Genomic_DNA"/>
</dbReference>
<evidence type="ECO:0000256" key="1">
    <source>
        <dbReference type="SAM" id="SignalP"/>
    </source>
</evidence>
<reference evidence="2" key="1">
    <citation type="submission" date="2018-01" db="EMBL/GenBank/DDBJ databases">
        <title>Genomic characterization of Leptospira inadai serogroup Lyme isolated from captured rat in Brazil and comparative analysis with human reference strain.</title>
        <authorList>
            <person name="Moreno L.Z."/>
            <person name="Loureiro A.P."/>
            <person name="Miraglia F."/>
            <person name="Kremer F.S."/>
            <person name="Eslabao M.R."/>
            <person name="Dellagostin O.A."/>
            <person name="Lilenbaum W."/>
            <person name="Moreno A.M."/>
        </authorList>
    </citation>
    <scope>NUCLEOTIDE SEQUENCE [LARGE SCALE GENOMIC DNA]</scope>
    <source>
        <strain evidence="2">M34/99</strain>
    </source>
</reference>
<dbReference type="SUPFAM" id="SSF53474">
    <property type="entry name" value="alpha/beta-Hydrolases"/>
    <property type="match status" value="1"/>
</dbReference>
<organism evidence="2 3">
    <name type="scientific">Leptospira inadai serovar Lyme</name>
    <dbReference type="NCBI Taxonomy" id="293084"/>
    <lineage>
        <taxon>Bacteria</taxon>
        <taxon>Pseudomonadati</taxon>
        <taxon>Spirochaetota</taxon>
        <taxon>Spirochaetia</taxon>
        <taxon>Leptospirales</taxon>
        <taxon>Leptospiraceae</taxon>
        <taxon>Leptospira</taxon>
    </lineage>
</organism>
<dbReference type="Proteomes" id="UP000094669">
    <property type="component" value="Unassembled WGS sequence"/>
</dbReference>